<gene>
    <name evidence="2" type="ORF">SAMN02745117_00092</name>
</gene>
<organism evidence="2 3">
    <name type="scientific">Lampropedia hyalina DSM 16112</name>
    <dbReference type="NCBI Taxonomy" id="1122156"/>
    <lineage>
        <taxon>Bacteria</taxon>
        <taxon>Pseudomonadati</taxon>
        <taxon>Pseudomonadota</taxon>
        <taxon>Betaproteobacteria</taxon>
        <taxon>Burkholderiales</taxon>
        <taxon>Comamonadaceae</taxon>
        <taxon>Lampropedia</taxon>
    </lineage>
</organism>
<dbReference type="EMBL" id="FQUZ01000001">
    <property type="protein sequence ID" value="SHE30542.1"/>
    <property type="molecule type" value="Genomic_DNA"/>
</dbReference>
<protein>
    <submittedName>
        <fullName evidence="2">DNA-binding beta-propeller fold protein YncE</fullName>
    </submittedName>
</protein>
<proteinExistence type="predicted"/>
<sequence length="357" mass="39052">MNTIKHFMAFGILSAWLVGCAGDFHHAQPSASPESTEALPTVIETVLEAGLYEIVSTYRGPIYVSAAGKERDDAGKLLEIDPIRLQQTQPIATPKQAFGLAINRKTGIVYIGHTVDNMISAFDTHTGQIQGSVQLVREDERGGLVRPRQIVVAEDTNTVYVGGVSPSGIVWAIDGKTLAIRDVIHVRNSIGLAYDAEKKRVYTGGNGAWNVIDASKGKWIDRFHIKDKSERFLINLAVDSKGQRLFAADYKYGDLLVFSTETGQLLKVVPSGKNTLDVAYNPLRNEIYTSNRSSGTVSIFDGNDYTLKKEVPLGGIPNSLDISPDGNLLFVSLKMPAQGSRGYREDEKESIARIVLR</sequence>
<dbReference type="PANTHER" id="PTHR47197">
    <property type="entry name" value="PROTEIN NIRF"/>
    <property type="match status" value="1"/>
</dbReference>
<dbReference type="OrthoDB" id="7767057at2"/>
<dbReference type="PANTHER" id="PTHR47197:SF3">
    <property type="entry name" value="DIHYDRO-HEME D1 DEHYDROGENASE"/>
    <property type="match status" value="1"/>
</dbReference>
<feature type="chain" id="PRO_5012702583" evidence="1">
    <location>
        <begin position="22"/>
        <end position="357"/>
    </location>
</feature>
<dbReference type="InterPro" id="IPR051200">
    <property type="entry name" value="Host-pathogen_enzymatic-act"/>
</dbReference>
<keyword evidence="1" id="KW-0732">Signal</keyword>
<dbReference type="PROSITE" id="PS51257">
    <property type="entry name" value="PROKAR_LIPOPROTEIN"/>
    <property type="match status" value="1"/>
</dbReference>
<evidence type="ECO:0000256" key="1">
    <source>
        <dbReference type="SAM" id="SignalP"/>
    </source>
</evidence>
<dbReference type="AlphaFoldDB" id="A0A1M4SEF3"/>
<reference evidence="2 3" key="1">
    <citation type="submission" date="2016-11" db="EMBL/GenBank/DDBJ databases">
        <authorList>
            <person name="Jaros S."/>
            <person name="Januszkiewicz K."/>
            <person name="Wedrychowicz H."/>
        </authorList>
    </citation>
    <scope>NUCLEOTIDE SEQUENCE [LARGE SCALE GENOMIC DNA]</scope>
    <source>
        <strain evidence="2 3">DSM 16112</strain>
    </source>
</reference>
<dbReference type="GO" id="GO:0003677">
    <property type="term" value="F:DNA binding"/>
    <property type="evidence" value="ECO:0007669"/>
    <property type="project" value="UniProtKB-KW"/>
</dbReference>
<feature type="signal peptide" evidence="1">
    <location>
        <begin position="1"/>
        <end position="21"/>
    </location>
</feature>
<dbReference type="Proteomes" id="UP000184327">
    <property type="component" value="Unassembled WGS sequence"/>
</dbReference>
<keyword evidence="2" id="KW-0238">DNA-binding</keyword>
<name>A0A1M4SEF3_9BURK</name>
<evidence type="ECO:0000313" key="3">
    <source>
        <dbReference type="Proteomes" id="UP000184327"/>
    </source>
</evidence>
<evidence type="ECO:0000313" key="2">
    <source>
        <dbReference type="EMBL" id="SHE30542.1"/>
    </source>
</evidence>
<dbReference type="SUPFAM" id="SSF51004">
    <property type="entry name" value="C-terminal (heme d1) domain of cytochrome cd1-nitrite reductase"/>
    <property type="match status" value="1"/>
</dbReference>
<keyword evidence="3" id="KW-1185">Reference proteome</keyword>
<dbReference type="InterPro" id="IPR011048">
    <property type="entry name" value="Haem_d1_sf"/>
</dbReference>
<dbReference type="Gene3D" id="2.130.10.10">
    <property type="entry name" value="YVTN repeat-like/Quinoprotein amine dehydrogenase"/>
    <property type="match status" value="1"/>
</dbReference>
<dbReference type="STRING" id="1122156.SAMN02745117_00092"/>
<dbReference type="RefSeq" id="WP_073353310.1">
    <property type="nucleotide sequence ID" value="NZ_FQUZ01000001.1"/>
</dbReference>
<dbReference type="InterPro" id="IPR015943">
    <property type="entry name" value="WD40/YVTN_repeat-like_dom_sf"/>
</dbReference>
<accession>A0A1M4SEF3</accession>